<evidence type="ECO:0000313" key="1">
    <source>
        <dbReference type="EMBL" id="KAJ7557064.1"/>
    </source>
</evidence>
<name>A0ACC2DS75_DIPCM</name>
<dbReference type="EMBL" id="CM055096">
    <property type="protein sequence ID" value="KAJ7557064.1"/>
    <property type="molecule type" value="Genomic_DNA"/>
</dbReference>
<dbReference type="Proteomes" id="UP001162992">
    <property type="component" value="Chromosome 5"/>
</dbReference>
<comment type="caution">
    <text evidence="1">The sequence shown here is derived from an EMBL/GenBank/DDBJ whole genome shotgun (WGS) entry which is preliminary data.</text>
</comment>
<keyword evidence="2" id="KW-1185">Reference proteome</keyword>
<sequence>MEAWGDDFLEHVDGGRGRSGASLAVNKSSSKIAKGMRKPLVQPKPVPPKVYNTDPTSFRNLVQELTGTAAGPSSVVVSSSLSSTSSSSVSRPASTRLQKIAPPPLKTFPFSGMAQQSLPPLSPTSPKLNPNSFNNAASSFPKMLSPIPILSPHTFSPLPVLTPSDGMWPNPLDSPDTVALRRLAEKMVESENARPNMNAGPDAASSFPWSSAMQACFGLASPGSGLGMAQGHALGNIYVGLGVNDSPSAHSMKDFSFPNPDYVSGFS</sequence>
<protein>
    <submittedName>
        <fullName evidence="1">Uncharacterized protein</fullName>
    </submittedName>
</protein>
<accession>A0ACC2DS75</accession>
<organism evidence="1 2">
    <name type="scientific">Diphasiastrum complanatum</name>
    <name type="common">Issler's clubmoss</name>
    <name type="synonym">Lycopodium complanatum</name>
    <dbReference type="NCBI Taxonomy" id="34168"/>
    <lineage>
        <taxon>Eukaryota</taxon>
        <taxon>Viridiplantae</taxon>
        <taxon>Streptophyta</taxon>
        <taxon>Embryophyta</taxon>
        <taxon>Tracheophyta</taxon>
        <taxon>Lycopodiopsida</taxon>
        <taxon>Lycopodiales</taxon>
        <taxon>Lycopodiaceae</taxon>
        <taxon>Lycopodioideae</taxon>
        <taxon>Diphasiastrum</taxon>
    </lineage>
</organism>
<reference evidence="2" key="1">
    <citation type="journal article" date="2024" name="Proc. Natl. Acad. Sci. U.S.A.">
        <title>Extraordinary preservation of gene collinearity over three hundred million years revealed in homosporous lycophytes.</title>
        <authorList>
            <person name="Li C."/>
            <person name="Wickell D."/>
            <person name="Kuo L.Y."/>
            <person name="Chen X."/>
            <person name="Nie B."/>
            <person name="Liao X."/>
            <person name="Peng D."/>
            <person name="Ji J."/>
            <person name="Jenkins J."/>
            <person name="Williams M."/>
            <person name="Shu S."/>
            <person name="Plott C."/>
            <person name="Barry K."/>
            <person name="Rajasekar S."/>
            <person name="Grimwood J."/>
            <person name="Han X."/>
            <person name="Sun S."/>
            <person name="Hou Z."/>
            <person name="He W."/>
            <person name="Dai G."/>
            <person name="Sun C."/>
            <person name="Schmutz J."/>
            <person name="Leebens-Mack J.H."/>
            <person name="Li F.W."/>
            <person name="Wang L."/>
        </authorList>
    </citation>
    <scope>NUCLEOTIDE SEQUENCE [LARGE SCALE GENOMIC DNA]</scope>
    <source>
        <strain evidence="2">cv. PW_Plant_1</strain>
    </source>
</reference>
<proteinExistence type="predicted"/>
<evidence type="ECO:0000313" key="2">
    <source>
        <dbReference type="Proteomes" id="UP001162992"/>
    </source>
</evidence>
<gene>
    <name evidence="1" type="ORF">O6H91_05G110400</name>
</gene>